<reference evidence="1" key="1">
    <citation type="submission" date="2023-03" db="EMBL/GenBank/DDBJ databases">
        <title>Andean soil-derived lignocellulolytic bacterial consortium as a source of novel taxa and putative plastic-active enzymes.</title>
        <authorList>
            <person name="Diaz-Garcia L."/>
            <person name="Chuvochina M."/>
            <person name="Feuerriegel G."/>
            <person name="Bunk B."/>
            <person name="Sproer C."/>
            <person name="Streit W.R."/>
            <person name="Rodriguez L.M."/>
            <person name="Overmann J."/>
            <person name="Jimenez D.J."/>
        </authorList>
    </citation>
    <scope>NUCLEOTIDE SEQUENCE</scope>
    <source>
        <strain evidence="1">MAG 26</strain>
    </source>
</reference>
<organism evidence="1 2">
    <name type="scientific">Candidatus Andeanibacterium colombiense</name>
    <dbReference type="NCBI Taxonomy" id="3121345"/>
    <lineage>
        <taxon>Bacteria</taxon>
        <taxon>Pseudomonadati</taxon>
        <taxon>Pseudomonadota</taxon>
        <taxon>Alphaproteobacteria</taxon>
        <taxon>Sphingomonadales</taxon>
        <taxon>Sphingomonadaceae</taxon>
        <taxon>Candidatus Andeanibacterium</taxon>
    </lineage>
</organism>
<dbReference type="KEGG" id="acob:P0Y56_13130"/>
<evidence type="ECO:0000313" key="1">
    <source>
        <dbReference type="EMBL" id="WEK45963.1"/>
    </source>
</evidence>
<dbReference type="Proteomes" id="UP001218362">
    <property type="component" value="Chromosome"/>
</dbReference>
<name>A0AAJ5X5H8_9SPHN</name>
<sequence>MNKISGLIDHMLADPRHGWSIGTFGAVGEFMRDEDEDVRFVRDGGAVMIVTPRAGISVHTVPGLQAVAFDTLSSDGETWGQSVAFCLDLPDEEMDHAGVSWLGKDAEALRKEDREADLFDLGVGRGHVRFCARTSDAQLAKALKGLEGKNLFGPEGGAVMGEVLRAQPHRVVISPVGRVEVYAPIPLPGGNSPEGPHTHLLPKMVASGLTHAANSPIPKGLQPVLHLHPRSPWRDAMGMRVPFDVELDGLFEGILAEFGLPQDRLVRRSVEEAVDTGSSPEEFHWPETRRGRTEARIALRRIARTRPDRAEAWRLRYDRLPEPDQEAALHA</sequence>
<gene>
    <name evidence="1" type="ORF">P0Y56_13130</name>
</gene>
<dbReference type="EMBL" id="CP119316">
    <property type="protein sequence ID" value="WEK45963.1"/>
    <property type="molecule type" value="Genomic_DNA"/>
</dbReference>
<proteinExistence type="predicted"/>
<dbReference type="Pfam" id="PF21973">
    <property type="entry name" value="DUF6925"/>
    <property type="match status" value="1"/>
</dbReference>
<accession>A0AAJ5X5H8</accession>
<protein>
    <submittedName>
        <fullName evidence="1">Uncharacterized protein</fullName>
    </submittedName>
</protein>
<dbReference type="InterPro" id="IPR053838">
    <property type="entry name" value="DUF6925"/>
</dbReference>
<dbReference type="AlphaFoldDB" id="A0AAJ5X5H8"/>
<evidence type="ECO:0000313" key="2">
    <source>
        <dbReference type="Proteomes" id="UP001218362"/>
    </source>
</evidence>